<sequence length="1049" mass="116620">MRNKYWLFKTIVLALALAFTGFASMGQTLTVTGRVISQADGESLPGVNVVIKGTQEGTITDWDGNFEISCDASDFLVFSYIGFENQEVGVGGRTIINVTMTSDLKELEEVVVVGYGTQNKRELTGSIAQVSGQSLTAQPLPSFEAGLQGRASGVQVIQSSGVAGAGSQIRIRGTGSITAGGDPLYVIDGIPLVIAQGDRVGAVNRNPLSSINPNDIESVEILKDASAASIYGSRGANGVVIITTKKGTKARKPTFDVSYRVTTSRPTDKLDLLNSREYIEVMQEAQENDFIYGTAAEIPGYQWPLSPDGVQLPGNFSHAEALKVDTDWQDEVIHTGVSHNVDFSFAQGGEKFSLFTSVSYSDEESFLKENNFERFNVRLNADYTVNNHISFGTATGWTRTLDNNVPVAWNGGLGTAQSGALPFWPVHNQDGSYYNFPTSLNPVQEIDNLVRRTRQLRTLATLYFNYQIIDGLSVRWEGGLDYIDRKYDDFRNNVLETVPLAYQANNFDFSWNTNLTANYGFSVGEEHSFKLLAGTEWLRFEQHSNDINVRFSDPTNPGAPIYKDPKLPPRRLPGGELNPDYQTTTNPIQAFSFVSYFGRVNYTFRERYLLTATFRADGSSRFGENNKFGYFPSASLGWIVTDEAFLSDSDILTNLKVKVGYGRTGNAEIDNYAQYGTTNVNIQNPYGPGAPDRPSQVIVQERLSNPDISWETTDAFDVAIEFGLLNDRISGEVAYYRKTTTDLFLQVSVPSSSGWVSVLRNIGKLRNQGVEFNINSTNIIKKNFTWTSNLNVSLNRNKVLDVGGAPPDALAGSGDTRVVEGQPIGVNYLVKVLYVDPQTGRPVYEGLERENGKIVRRFETFEYDADRDRQVVGKPLPDFIGGFSNTFNFHNFDVSLLFNFSIGAKIYDDAQKFHMSNIGTWNLRREILDRWRKPGDITNVPRLTLDEGASGISKSRNTNEYLHDGSYLRMKNFTVGYTFPAKLTKRWHLDNLRVYFVSTNLFTVTNYKGLDPEIFRDVENAQQANLSPNVTYLTPPQARTFSLGLNVTF</sequence>
<evidence type="ECO:0000256" key="1">
    <source>
        <dbReference type="ARBA" id="ARBA00004571"/>
    </source>
</evidence>
<dbReference type="InterPro" id="IPR023996">
    <property type="entry name" value="TonB-dep_OMP_SusC/RagA"/>
</dbReference>
<evidence type="ECO:0000256" key="7">
    <source>
        <dbReference type="PROSITE-ProRule" id="PRU01360"/>
    </source>
</evidence>
<dbReference type="SUPFAM" id="SSF56935">
    <property type="entry name" value="Porins"/>
    <property type="match status" value="1"/>
</dbReference>
<evidence type="ECO:0000313" key="11">
    <source>
        <dbReference type="Proteomes" id="UP001348817"/>
    </source>
</evidence>
<dbReference type="FunFam" id="2.60.40.1120:FF:000003">
    <property type="entry name" value="Outer membrane protein Omp121"/>
    <property type="match status" value="1"/>
</dbReference>
<feature type="signal peptide" evidence="8">
    <location>
        <begin position="1"/>
        <end position="25"/>
    </location>
</feature>
<name>A0AAU9CNY6_9BACT</name>
<evidence type="ECO:0000256" key="8">
    <source>
        <dbReference type="SAM" id="SignalP"/>
    </source>
</evidence>
<dbReference type="GO" id="GO:0009279">
    <property type="term" value="C:cell outer membrane"/>
    <property type="evidence" value="ECO:0007669"/>
    <property type="project" value="UniProtKB-SubCell"/>
</dbReference>
<dbReference type="InterPro" id="IPR023997">
    <property type="entry name" value="TonB-dep_OMP_SusC/RagA_CS"/>
</dbReference>
<evidence type="ECO:0000256" key="3">
    <source>
        <dbReference type="ARBA" id="ARBA00022452"/>
    </source>
</evidence>
<organism evidence="10 11">
    <name type="scientific">Fulvitalea axinellae</name>
    <dbReference type="NCBI Taxonomy" id="1182444"/>
    <lineage>
        <taxon>Bacteria</taxon>
        <taxon>Pseudomonadati</taxon>
        <taxon>Bacteroidota</taxon>
        <taxon>Cytophagia</taxon>
        <taxon>Cytophagales</taxon>
        <taxon>Persicobacteraceae</taxon>
        <taxon>Fulvitalea</taxon>
    </lineage>
</organism>
<feature type="domain" description="TonB-dependent receptor plug" evidence="9">
    <location>
        <begin position="120"/>
        <end position="239"/>
    </location>
</feature>
<dbReference type="InterPro" id="IPR039426">
    <property type="entry name" value="TonB-dep_rcpt-like"/>
</dbReference>
<dbReference type="InterPro" id="IPR012910">
    <property type="entry name" value="Plug_dom"/>
</dbReference>
<keyword evidence="6 7" id="KW-0998">Cell outer membrane</keyword>
<evidence type="ECO:0000256" key="5">
    <source>
        <dbReference type="ARBA" id="ARBA00023136"/>
    </source>
</evidence>
<evidence type="ECO:0000313" key="10">
    <source>
        <dbReference type="EMBL" id="BDD09768.1"/>
    </source>
</evidence>
<comment type="subcellular location">
    <subcellularLocation>
        <location evidence="1 7">Cell outer membrane</location>
        <topology evidence="1 7">Multi-pass membrane protein</topology>
    </subcellularLocation>
</comment>
<dbReference type="NCBIfam" id="TIGR04057">
    <property type="entry name" value="SusC_RagA_signa"/>
    <property type="match status" value="1"/>
</dbReference>
<gene>
    <name evidence="10" type="ORF">FUAX_22000</name>
</gene>
<keyword evidence="5 7" id="KW-0472">Membrane</keyword>
<dbReference type="EMBL" id="AP025314">
    <property type="protein sequence ID" value="BDD09768.1"/>
    <property type="molecule type" value="Genomic_DNA"/>
</dbReference>
<reference evidence="10 11" key="1">
    <citation type="submission" date="2021-12" db="EMBL/GenBank/DDBJ databases">
        <title>Genome sequencing of bacteria with rrn-lacking chromosome and rrn-plasmid.</title>
        <authorList>
            <person name="Anda M."/>
            <person name="Iwasaki W."/>
        </authorList>
    </citation>
    <scope>NUCLEOTIDE SEQUENCE [LARGE SCALE GENOMIC DNA]</scope>
    <source>
        <strain evidence="10 11">DSM 100852</strain>
    </source>
</reference>
<dbReference type="AlphaFoldDB" id="A0AAU9CNY6"/>
<dbReference type="Gene3D" id="2.170.130.10">
    <property type="entry name" value="TonB-dependent receptor, plug domain"/>
    <property type="match status" value="1"/>
</dbReference>
<dbReference type="InterPro" id="IPR008969">
    <property type="entry name" value="CarboxyPept-like_regulatory"/>
</dbReference>
<evidence type="ECO:0000256" key="2">
    <source>
        <dbReference type="ARBA" id="ARBA00022448"/>
    </source>
</evidence>
<dbReference type="InterPro" id="IPR036942">
    <property type="entry name" value="Beta-barrel_TonB_sf"/>
</dbReference>
<keyword evidence="4 7" id="KW-0812">Transmembrane</keyword>
<keyword evidence="8" id="KW-0732">Signal</keyword>
<dbReference type="InterPro" id="IPR037066">
    <property type="entry name" value="Plug_dom_sf"/>
</dbReference>
<evidence type="ECO:0000256" key="4">
    <source>
        <dbReference type="ARBA" id="ARBA00022692"/>
    </source>
</evidence>
<dbReference type="SUPFAM" id="SSF49464">
    <property type="entry name" value="Carboxypeptidase regulatory domain-like"/>
    <property type="match status" value="1"/>
</dbReference>
<keyword evidence="2 7" id="KW-0813">Transport</keyword>
<evidence type="ECO:0000259" key="9">
    <source>
        <dbReference type="Pfam" id="PF07715"/>
    </source>
</evidence>
<accession>A0AAU9CNY6</accession>
<dbReference type="NCBIfam" id="TIGR04056">
    <property type="entry name" value="OMP_RagA_SusC"/>
    <property type="match status" value="1"/>
</dbReference>
<dbReference type="KEGG" id="fax:FUAX_22000"/>
<comment type="similarity">
    <text evidence="7">Belongs to the TonB-dependent receptor family.</text>
</comment>
<keyword evidence="11" id="KW-1185">Reference proteome</keyword>
<dbReference type="RefSeq" id="WP_338391361.1">
    <property type="nucleotide sequence ID" value="NZ_AP025314.1"/>
</dbReference>
<evidence type="ECO:0000256" key="6">
    <source>
        <dbReference type="ARBA" id="ARBA00023237"/>
    </source>
</evidence>
<proteinExistence type="inferred from homology"/>
<protein>
    <submittedName>
        <fullName evidence="10">SusC/RagA family TonB-linked outer membrane protein</fullName>
    </submittedName>
</protein>
<dbReference type="Pfam" id="PF13715">
    <property type="entry name" value="CarbopepD_reg_2"/>
    <property type="match status" value="1"/>
</dbReference>
<dbReference type="Proteomes" id="UP001348817">
    <property type="component" value="Chromosome"/>
</dbReference>
<dbReference type="Gene3D" id="2.40.170.20">
    <property type="entry name" value="TonB-dependent receptor, beta-barrel domain"/>
    <property type="match status" value="1"/>
</dbReference>
<dbReference type="Pfam" id="PF07715">
    <property type="entry name" value="Plug"/>
    <property type="match status" value="1"/>
</dbReference>
<keyword evidence="3 7" id="KW-1134">Transmembrane beta strand</keyword>
<feature type="chain" id="PRO_5043851917" evidence="8">
    <location>
        <begin position="26"/>
        <end position="1049"/>
    </location>
</feature>
<dbReference type="PROSITE" id="PS52016">
    <property type="entry name" value="TONB_DEPENDENT_REC_3"/>
    <property type="match status" value="1"/>
</dbReference>
<dbReference type="Gene3D" id="2.60.40.1120">
    <property type="entry name" value="Carboxypeptidase-like, regulatory domain"/>
    <property type="match status" value="1"/>
</dbReference>